<dbReference type="GO" id="GO:0005524">
    <property type="term" value="F:ATP binding"/>
    <property type="evidence" value="ECO:0007669"/>
    <property type="project" value="UniProtKB-KW"/>
</dbReference>
<dbReference type="Pfam" id="PF00005">
    <property type="entry name" value="ABC_tran"/>
    <property type="match status" value="1"/>
</dbReference>
<name>A0ABW5R3K7_9BACL</name>
<dbReference type="InterPro" id="IPR027417">
    <property type="entry name" value="P-loop_NTPase"/>
</dbReference>
<dbReference type="PROSITE" id="PS50893">
    <property type="entry name" value="ABC_TRANSPORTER_2"/>
    <property type="match status" value="1"/>
</dbReference>
<reference evidence="11" key="1">
    <citation type="journal article" date="2019" name="Int. J. Syst. Evol. Microbiol.">
        <title>The Global Catalogue of Microorganisms (GCM) 10K type strain sequencing project: providing services to taxonomists for standard genome sequencing and annotation.</title>
        <authorList>
            <consortium name="The Broad Institute Genomics Platform"/>
            <consortium name="The Broad Institute Genome Sequencing Center for Infectious Disease"/>
            <person name="Wu L."/>
            <person name="Ma J."/>
        </authorList>
    </citation>
    <scope>NUCLEOTIDE SEQUENCE [LARGE SCALE GENOMIC DNA]</scope>
    <source>
        <strain evidence="11">TISTR 1827</strain>
    </source>
</reference>
<protein>
    <submittedName>
        <fullName evidence="10">ABC transporter ATP-binding protein</fullName>
    </submittedName>
</protein>
<dbReference type="PROSITE" id="PS50929">
    <property type="entry name" value="ABC_TM1F"/>
    <property type="match status" value="1"/>
</dbReference>
<evidence type="ECO:0000313" key="11">
    <source>
        <dbReference type="Proteomes" id="UP001597493"/>
    </source>
</evidence>
<dbReference type="EMBL" id="JBHUMY010000038">
    <property type="protein sequence ID" value="MFD2663077.1"/>
    <property type="molecule type" value="Genomic_DNA"/>
</dbReference>
<dbReference type="PANTHER" id="PTHR24221:SF654">
    <property type="entry name" value="ATP-BINDING CASSETTE SUB-FAMILY B MEMBER 6"/>
    <property type="match status" value="1"/>
</dbReference>
<keyword evidence="3" id="KW-0547">Nucleotide-binding</keyword>
<feature type="transmembrane region" description="Helical" evidence="7">
    <location>
        <begin position="147"/>
        <end position="166"/>
    </location>
</feature>
<evidence type="ECO:0000256" key="5">
    <source>
        <dbReference type="ARBA" id="ARBA00022989"/>
    </source>
</evidence>
<feature type="transmembrane region" description="Helical" evidence="7">
    <location>
        <begin position="172"/>
        <end position="192"/>
    </location>
</feature>
<dbReference type="Gene3D" id="1.20.1560.10">
    <property type="entry name" value="ABC transporter type 1, transmembrane domain"/>
    <property type="match status" value="1"/>
</dbReference>
<keyword evidence="4 10" id="KW-0067">ATP-binding</keyword>
<dbReference type="PANTHER" id="PTHR24221">
    <property type="entry name" value="ATP-BINDING CASSETTE SUB-FAMILY B"/>
    <property type="match status" value="1"/>
</dbReference>
<dbReference type="InterPro" id="IPR036640">
    <property type="entry name" value="ABC1_TM_sf"/>
</dbReference>
<feature type="domain" description="ABC transporter" evidence="8">
    <location>
        <begin position="357"/>
        <end position="594"/>
    </location>
</feature>
<dbReference type="SMART" id="SM00382">
    <property type="entry name" value="AAA"/>
    <property type="match status" value="1"/>
</dbReference>
<evidence type="ECO:0000256" key="1">
    <source>
        <dbReference type="ARBA" id="ARBA00004651"/>
    </source>
</evidence>
<evidence type="ECO:0000256" key="2">
    <source>
        <dbReference type="ARBA" id="ARBA00022692"/>
    </source>
</evidence>
<evidence type="ECO:0000256" key="4">
    <source>
        <dbReference type="ARBA" id="ARBA00022840"/>
    </source>
</evidence>
<feature type="transmembrane region" description="Helical" evidence="7">
    <location>
        <begin position="264"/>
        <end position="282"/>
    </location>
</feature>
<dbReference type="Gene3D" id="3.40.50.300">
    <property type="entry name" value="P-loop containing nucleotide triphosphate hydrolases"/>
    <property type="match status" value="1"/>
</dbReference>
<keyword evidence="2 7" id="KW-0812">Transmembrane</keyword>
<dbReference type="PROSITE" id="PS00211">
    <property type="entry name" value="ABC_TRANSPORTER_1"/>
    <property type="match status" value="1"/>
</dbReference>
<dbReference type="SUPFAM" id="SSF90123">
    <property type="entry name" value="ABC transporter transmembrane region"/>
    <property type="match status" value="1"/>
</dbReference>
<sequence>MKDLFYFIGKMQRNSGIALYLNMLLAFSISFLDGISIYMIVPLLSVIGVLDMSMGEIPLLSSAFDYLESLNLALNLPTVLGIYILIVGGQAFLQRSQNVNNSKILQSFIHMLRNDIYNGLIVAKWEFFLRKRKSDFNHVLVNELGRVGVGSSMFLQMITSFIFTAIQIGLAFWLSPLLTAVVLVSGGIIAFFSRRFVKKAKHLGDQTSELSQHYFAGITDHFNGIKDIKSNRMEHTHIQWFSSISKDLEANVVRFVRLNSLSQFIYRLSSVILIAGFVYLALEVFRTPAEQLILVVLIFTKLWPRFISIQTNMEQLVSNLPAFRILRSLLDECREEAEPEVRIGRPEQPLTHMRQGIECLNVQYRYDRNQPIYALRNVNVTIPANSMTAIVGKSGAGKSTLVDMLMGLIHPEKGQVLVDGVSLMDDKRLISFRNTIGYVAQDPFLFNESIRYNLKLVDPNADDEALWKALRFSASEEFVRRLPHGLDTVIGDRGVRLSGGERQRIVLARAILKQPSILVLDEATSALDSENELLIQQALERLKGSMTIIVIAHRLSTIRNADQVIVMDHGEVIQQGGYQQLSQDAKGTFRTLLNYQTAK</sequence>
<keyword evidence="11" id="KW-1185">Reference proteome</keyword>
<dbReference type="InterPro" id="IPR003439">
    <property type="entry name" value="ABC_transporter-like_ATP-bd"/>
</dbReference>
<evidence type="ECO:0000259" key="9">
    <source>
        <dbReference type="PROSITE" id="PS50929"/>
    </source>
</evidence>
<evidence type="ECO:0000313" key="10">
    <source>
        <dbReference type="EMBL" id="MFD2663077.1"/>
    </source>
</evidence>
<gene>
    <name evidence="10" type="ORF">ACFSW5_22730</name>
</gene>
<dbReference type="RefSeq" id="WP_379278429.1">
    <property type="nucleotide sequence ID" value="NZ_JBHUGT010000007.1"/>
</dbReference>
<feature type="transmembrane region" description="Helical" evidence="7">
    <location>
        <begin position="21"/>
        <end position="50"/>
    </location>
</feature>
<dbReference type="SUPFAM" id="SSF52540">
    <property type="entry name" value="P-loop containing nucleoside triphosphate hydrolases"/>
    <property type="match status" value="1"/>
</dbReference>
<feature type="transmembrane region" description="Helical" evidence="7">
    <location>
        <begin position="70"/>
        <end position="93"/>
    </location>
</feature>
<evidence type="ECO:0000256" key="3">
    <source>
        <dbReference type="ARBA" id="ARBA00022741"/>
    </source>
</evidence>
<organism evidence="10 11">
    <name type="scientific">Paenibacillus thailandensis</name>
    <dbReference type="NCBI Taxonomy" id="393250"/>
    <lineage>
        <taxon>Bacteria</taxon>
        <taxon>Bacillati</taxon>
        <taxon>Bacillota</taxon>
        <taxon>Bacilli</taxon>
        <taxon>Bacillales</taxon>
        <taxon>Paenibacillaceae</taxon>
        <taxon>Paenibacillus</taxon>
    </lineage>
</organism>
<dbReference type="InterPro" id="IPR039421">
    <property type="entry name" value="Type_1_exporter"/>
</dbReference>
<proteinExistence type="predicted"/>
<evidence type="ECO:0000256" key="6">
    <source>
        <dbReference type="ARBA" id="ARBA00023136"/>
    </source>
</evidence>
<dbReference type="InterPro" id="IPR011527">
    <property type="entry name" value="ABC1_TM_dom"/>
</dbReference>
<dbReference type="Proteomes" id="UP001597493">
    <property type="component" value="Unassembled WGS sequence"/>
</dbReference>
<dbReference type="Pfam" id="PF00664">
    <property type="entry name" value="ABC_membrane"/>
    <property type="match status" value="1"/>
</dbReference>
<dbReference type="InterPro" id="IPR003593">
    <property type="entry name" value="AAA+_ATPase"/>
</dbReference>
<accession>A0ABW5R3K7</accession>
<keyword evidence="6 7" id="KW-0472">Membrane</keyword>
<dbReference type="InterPro" id="IPR017871">
    <property type="entry name" value="ABC_transporter-like_CS"/>
</dbReference>
<feature type="domain" description="ABC transmembrane type-1" evidence="9">
    <location>
        <begin position="59"/>
        <end position="318"/>
    </location>
</feature>
<keyword evidence="5 7" id="KW-1133">Transmembrane helix</keyword>
<comment type="subcellular location">
    <subcellularLocation>
        <location evidence="1">Cell membrane</location>
        <topology evidence="1">Multi-pass membrane protein</topology>
    </subcellularLocation>
</comment>
<evidence type="ECO:0000256" key="7">
    <source>
        <dbReference type="SAM" id="Phobius"/>
    </source>
</evidence>
<comment type="caution">
    <text evidence="10">The sequence shown here is derived from an EMBL/GenBank/DDBJ whole genome shotgun (WGS) entry which is preliminary data.</text>
</comment>
<evidence type="ECO:0000259" key="8">
    <source>
        <dbReference type="PROSITE" id="PS50893"/>
    </source>
</evidence>